<evidence type="ECO:0000256" key="1">
    <source>
        <dbReference type="ARBA" id="ARBA00004496"/>
    </source>
</evidence>
<evidence type="ECO:0000259" key="7">
    <source>
        <dbReference type="PROSITE" id="PS51867"/>
    </source>
</evidence>
<organism evidence="8 9">
    <name type="scientific">Lolium multiflorum</name>
    <name type="common">Italian ryegrass</name>
    <name type="synonym">Lolium perenne subsp. multiflorum</name>
    <dbReference type="NCBI Taxonomy" id="4521"/>
    <lineage>
        <taxon>Eukaryota</taxon>
        <taxon>Viridiplantae</taxon>
        <taxon>Streptophyta</taxon>
        <taxon>Embryophyta</taxon>
        <taxon>Tracheophyta</taxon>
        <taxon>Spermatophyta</taxon>
        <taxon>Magnoliopsida</taxon>
        <taxon>Liliopsida</taxon>
        <taxon>Poales</taxon>
        <taxon>Poaceae</taxon>
        <taxon>BOP clade</taxon>
        <taxon>Pooideae</taxon>
        <taxon>Poodae</taxon>
        <taxon>Poeae</taxon>
        <taxon>Poeae Chloroplast Group 2 (Poeae type)</taxon>
        <taxon>Loliodinae</taxon>
        <taxon>Loliinae</taxon>
        <taxon>Lolium</taxon>
    </lineage>
</organism>
<evidence type="ECO:0000256" key="4">
    <source>
        <dbReference type="ARBA" id="ARBA00022771"/>
    </source>
</evidence>
<sequence length="181" mass="19883">MENYSLFMGAAALMKMAVEMAAVSMEKPSGALPRQGPYIGEEAESEGDEAAKQQGAWAQPWPRHHHVWAPCGPSLAALGALSFSSLVLVRMPRMALLSEWQAMKQLPVPIDIGPEFQYHSVFVCPVLREQSSDENPPMLMPCGHAVSKQSIMKLSKSSSRTFKCPYCPSEAVASQCKQLRF</sequence>
<dbReference type="Gene3D" id="3.30.40.10">
    <property type="entry name" value="Zinc/RING finger domain, C3HC4 (zinc finger)"/>
    <property type="match status" value="1"/>
</dbReference>
<dbReference type="InterPro" id="IPR013083">
    <property type="entry name" value="Znf_RING/FYVE/PHD"/>
</dbReference>
<keyword evidence="2" id="KW-0963">Cytoplasm</keyword>
<keyword evidence="5" id="KW-0862">Zinc</keyword>
<dbReference type="Proteomes" id="UP001231189">
    <property type="component" value="Unassembled WGS sequence"/>
</dbReference>
<evidence type="ECO:0000256" key="3">
    <source>
        <dbReference type="ARBA" id="ARBA00022723"/>
    </source>
</evidence>
<comment type="caution">
    <text evidence="8">The sequence shown here is derived from an EMBL/GenBank/DDBJ whole genome shotgun (WGS) entry which is preliminary data.</text>
</comment>
<keyword evidence="3" id="KW-0479">Metal-binding</keyword>
<proteinExistence type="predicted"/>
<dbReference type="InterPro" id="IPR045098">
    <property type="entry name" value="Fyv10_fam"/>
</dbReference>
<evidence type="ECO:0000256" key="6">
    <source>
        <dbReference type="PROSITE-ProRule" id="PRU01215"/>
    </source>
</evidence>
<dbReference type="GO" id="GO:0005634">
    <property type="term" value="C:nucleus"/>
    <property type="evidence" value="ECO:0007669"/>
    <property type="project" value="TreeGrafter"/>
</dbReference>
<dbReference type="SUPFAM" id="SSF57850">
    <property type="entry name" value="RING/U-box"/>
    <property type="match status" value="1"/>
</dbReference>
<dbReference type="PANTHER" id="PTHR12170:SF3">
    <property type="entry name" value="GH10162P"/>
    <property type="match status" value="1"/>
</dbReference>
<dbReference type="GO" id="GO:0034657">
    <property type="term" value="C:GID complex"/>
    <property type="evidence" value="ECO:0007669"/>
    <property type="project" value="TreeGrafter"/>
</dbReference>
<accession>A0AAD8R5N1</accession>
<dbReference type="PROSITE" id="PS51867">
    <property type="entry name" value="ZF_RING_GID"/>
    <property type="match status" value="1"/>
</dbReference>
<gene>
    <name evidence="8" type="ORF">QYE76_020308</name>
</gene>
<keyword evidence="4 6" id="KW-0863">Zinc-finger</keyword>
<feature type="domain" description="RING-Gid-type" evidence="7">
    <location>
        <begin position="124"/>
        <end position="167"/>
    </location>
</feature>
<dbReference type="Pfam" id="PF13445">
    <property type="entry name" value="zf-RING_UBOX"/>
    <property type="match status" value="1"/>
</dbReference>
<name>A0AAD8R5N1_LOLMU</name>
<dbReference type="GO" id="GO:0005737">
    <property type="term" value="C:cytoplasm"/>
    <property type="evidence" value="ECO:0007669"/>
    <property type="project" value="UniProtKB-SubCell"/>
</dbReference>
<dbReference type="FunFam" id="3.30.40.10:FF:000143">
    <property type="entry name" value="Regulator of gluconeogenesis Rmd5"/>
    <property type="match status" value="1"/>
</dbReference>
<dbReference type="InterPro" id="IPR027370">
    <property type="entry name" value="Znf-RING_euk"/>
</dbReference>
<dbReference type="EMBL" id="JAUUTY010000006">
    <property type="protein sequence ID" value="KAK1614791.1"/>
    <property type="molecule type" value="Genomic_DNA"/>
</dbReference>
<evidence type="ECO:0000313" key="9">
    <source>
        <dbReference type="Proteomes" id="UP001231189"/>
    </source>
</evidence>
<evidence type="ECO:0000256" key="2">
    <source>
        <dbReference type="ARBA" id="ARBA00022490"/>
    </source>
</evidence>
<comment type="subcellular location">
    <subcellularLocation>
        <location evidence="1">Cytoplasm</location>
    </subcellularLocation>
</comment>
<dbReference type="InterPro" id="IPR044063">
    <property type="entry name" value="ZF_RING_GID"/>
</dbReference>
<dbReference type="GO" id="GO:0043161">
    <property type="term" value="P:proteasome-mediated ubiquitin-dependent protein catabolic process"/>
    <property type="evidence" value="ECO:0007669"/>
    <property type="project" value="InterPro"/>
</dbReference>
<keyword evidence="9" id="KW-1185">Reference proteome</keyword>
<dbReference type="PANTHER" id="PTHR12170">
    <property type="entry name" value="MACROPHAGE ERYTHROBLAST ATTACHER-RELATED"/>
    <property type="match status" value="1"/>
</dbReference>
<dbReference type="InterPro" id="IPR037683">
    <property type="entry name" value="Rmd5_dRing"/>
</dbReference>
<feature type="zinc finger region" description="RING-Gid-type" evidence="6">
    <location>
        <begin position="124"/>
        <end position="167"/>
    </location>
</feature>
<evidence type="ECO:0000256" key="5">
    <source>
        <dbReference type="ARBA" id="ARBA00022833"/>
    </source>
</evidence>
<protein>
    <recommendedName>
        <fullName evidence="7">RING-Gid-type domain-containing protein</fullName>
    </recommendedName>
</protein>
<dbReference type="CDD" id="cd16652">
    <property type="entry name" value="dRING_Rmd5p-like"/>
    <property type="match status" value="1"/>
</dbReference>
<dbReference type="AlphaFoldDB" id="A0AAD8R5N1"/>
<dbReference type="GO" id="GO:0061630">
    <property type="term" value="F:ubiquitin protein ligase activity"/>
    <property type="evidence" value="ECO:0007669"/>
    <property type="project" value="InterPro"/>
</dbReference>
<dbReference type="GO" id="GO:0008270">
    <property type="term" value="F:zinc ion binding"/>
    <property type="evidence" value="ECO:0007669"/>
    <property type="project" value="UniProtKB-KW"/>
</dbReference>
<evidence type="ECO:0000313" key="8">
    <source>
        <dbReference type="EMBL" id="KAK1614791.1"/>
    </source>
</evidence>
<reference evidence="8" key="1">
    <citation type="submission" date="2023-07" db="EMBL/GenBank/DDBJ databases">
        <title>A chromosome-level genome assembly of Lolium multiflorum.</title>
        <authorList>
            <person name="Chen Y."/>
            <person name="Copetti D."/>
            <person name="Kolliker R."/>
            <person name="Studer B."/>
        </authorList>
    </citation>
    <scope>NUCLEOTIDE SEQUENCE</scope>
    <source>
        <strain evidence="8">02402/16</strain>
        <tissue evidence="8">Leaf</tissue>
    </source>
</reference>